<gene>
    <name evidence="1" type="ORF">F5X68DRAFT_231818</name>
</gene>
<organism evidence="1 2">
    <name type="scientific">Plectosphaerella plurivora</name>
    <dbReference type="NCBI Taxonomy" id="936078"/>
    <lineage>
        <taxon>Eukaryota</taxon>
        <taxon>Fungi</taxon>
        <taxon>Dikarya</taxon>
        <taxon>Ascomycota</taxon>
        <taxon>Pezizomycotina</taxon>
        <taxon>Sordariomycetes</taxon>
        <taxon>Hypocreomycetidae</taxon>
        <taxon>Glomerellales</taxon>
        <taxon>Plectosphaerellaceae</taxon>
        <taxon>Plectosphaerella</taxon>
    </lineage>
</organism>
<reference evidence="1" key="1">
    <citation type="journal article" date="2021" name="Nat. Commun.">
        <title>Genetic determinants of endophytism in the Arabidopsis root mycobiome.</title>
        <authorList>
            <person name="Mesny F."/>
            <person name="Miyauchi S."/>
            <person name="Thiergart T."/>
            <person name="Pickel B."/>
            <person name="Atanasova L."/>
            <person name="Karlsson M."/>
            <person name="Huettel B."/>
            <person name="Barry K.W."/>
            <person name="Haridas S."/>
            <person name="Chen C."/>
            <person name="Bauer D."/>
            <person name="Andreopoulos W."/>
            <person name="Pangilinan J."/>
            <person name="LaButti K."/>
            <person name="Riley R."/>
            <person name="Lipzen A."/>
            <person name="Clum A."/>
            <person name="Drula E."/>
            <person name="Henrissat B."/>
            <person name="Kohler A."/>
            <person name="Grigoriev I.V."/>
            <person name="Martin F.M."/>
            <person name="Hacquard S."/>
        </authorList>
    </citation>
    <scope>NUCLEOTIDE SEQUENCE</scope>
    <source>
        <strain evidence="1">MPI-SDFR-AT-0117</strain>
    </source>
</reference>
<evidence type="ECO:0000313" key="2">
    <source>
        <dbReference type="Proteomes" id="UP000770015"/>
    </source>
</evidence>
<accession>A0A9P8VDE8</accession>
<keyword evidence="2" id="KW-1185">Reference proteome</keyword>
<proteinExistence type="predicted"/>
<dbReference type="Proteomes" id="UP000770015">
    <property type="component" value="Unassembled WGS sequence"/>
</dbReference>
<sequence length="408" mass="44893">MNRIALQQCLRARVVPRLPRTTTFFQRSFATTESSTSERRNVAFDDDLSPKLKEILTEAQNKIILPSYINTVQRKRIFDPKQAASLKNNPVFIEIDDIYHRFDATPIATIPRTKKTLRTAVAAMETPRDFQQFNRLLSGFNHAGESLNPEILAALCRMMAAKGQLGVLLEAARQVKRTGLQVGSPAVLHTLLTWTQVKALDAGWARAETEQALKWTRHILEMSALEPHKFSVKRMPPLPFPLHRDPIALTAPLHLAAALAVGHEGGRDFDKQVTLYARQLVNAWPANKGYADLYPAQNVEAKARFGGFQHLSSPSAMHSSLSLALHGMRLASKVVDKELAGQLDAIAARLQTDIAANTALLPRGLEEGSMHKKLNDSLFDASGAVKLDVTPTPAAAPAAKEAEAEKAE</sequence>
<dbReference type="AlphaFoldDB" id="A0A9P8VDE8"/>
<dbReference type="OrthoDB" id="5405126at2759"/>
<evidence type="ECO:0000313" key="1">
    <source>
        <dbReference type="EMBL" id="KAH6687341.1"/>
    </source>
</evidence>
<name>A0A9P8VDE8_9PEZI</name>
<comment type="caution">
    <text evidence="1">The sequence shown here is derived from an EMBL/GenBank/DDBJ whole genome shotgun (WGS) entry which is preliminary data.</text>
</comment>
<protein>
    <submittedName>
        <fullName evidence="1">Uncharacterized protein</fullName>
    </submittedName>
</protein>
<dbReference type="EMBL" id="JAGSXJ010000011">
    <property type="protein sequence ID" value="KAH6687341.1"/>
    <property type="molecule type" value="Genomic_DNA"/>
</dbReference>